<protein>
    <submittedName>
        <fullName evidence="10">Methyl-accepting chemotaxis protein</fullName>
    </submittedName>
</protein>
<keyword evidence="4 6" id="KW-0807">Transducer</keyword>
<dbReference type="PROSITE" id="PS50885">
    <property type="entry name" value="HAMP"/>
    <property type="match status" value="1"/>
</dbReference>
<feature type="domain" description="Methyl-accepting transducer" evidence="8">
    <location>
        <begin position="309"/>
        <end position="545"/>
    </location>
</feature>
<evidence type="ECO:0000259" key="9">
    <source>
        <dbReference type="PROSITE" id="PS50885"/>
    </source>
</evidence>
<evidence type="ECO:0000256" key="1">
    <source>
        <dbReference type="ARBA" id="ARBA00004236"/>
    </source>
</evidence>
<accession>A0A0A5GDB2</accession>
<evidence type="ECO:0000256" key="5">
    <source>
        <dbReference type="ARBA" id="ARBA00029447"/>
    </source>
</evidence>
<dbReference type="Pfam" id="PF22673">
    <property type="entry name" value="MCP-like_PDC_1"/>
    <property type="match status" value="1"/>
</dbReference>
<proteinExistence type="inferred from homology"/>
<dbReference type="RefSeq" id="WP_051254981.1">
    <property type="nucleotide sequence ID" value="NZ_AULJ01000008.1"/>
</dbReference>
<dbReference type="PANTHER" id="PTHR32089">
    <property type="entry name" value="METHYL-ACCEPTING CHEMOTAXIS PROTEIN MCPB"/>
    <property type="match status" value="1"/>
</dbReference>
<evidence type="ECO:0000256" key="7">
    <source>
        <dbReference type="SAM" id="Phobius"/>
    </source>
</evidence>
<dbReference type="Pfam" id="PF00015">
    <property type="entry name" value="MCPsignal"/>
    <property type="match status" value="1"/>
</dbReference>
<dbReference type="eggNOG" id="COG0840">
    <property type="taxonomic scope" value="Bacteria"/>
</dbReference>
<feature type="transmembrane region" description="Helical" evidence="7">
    <location>
        <begin position="218"/>
        <end position="236"/>
    </location>
</feature>
<dbReference type="PANTHER" id="PTHR32089:SF112">
    <property type="entry name" value="LYSOZYME-LIKE PROTEIN-RELATED"/>
    <property type="match status" value="1"/>
</dbReference>
<evidence type="ECO:0000313" key="10">
    <source>
        <dbReference type="EMBL" id="KGX91211.1"/>
    </source>
</evidence>
<feature type="domain" description="HAMP" evidence="9">
    <location>
        <begin position="237"/>
        <end position="290"/>
    </location>
</feature>
<evidence type="ECO:0000256" key="3">
    <source>
        <dbReference type="ARBA" id="ARBA00023136"/>
    </source>
</evidence>
<dbReference type="CDD" id="cd06225">
    <property type="entry name" value="HAMP"/>
    <property type="match status" value="1"/>
</dbReference>
<gene>
    <name evidence="10" type="ORF">N783_10990</name>
</gene>
<dbReference type="CDD" id="cd12913">
    <property type="entry name" value="PDC1_MCP_like"/>
    <property type="match status" value="1"/>
</dbReference>
<dbReference type="Gene3D" id="6.10.340.10">
    <property type="match status" value="1"/>
</dbReference>
<reference evidence="10 11" key="1">
    <citation type="submission" date="2013-08" db="EMBL/GenBank/DDBJ databases">
        <authorList>
            <person name="Huang J."/>
            <person name="Wang G."/>
        </authorList>
    </citation>
    <scope>NUCLEOTIDE SEQUENCE [LARGE SCALE GENOMIC DNA]</scope>
    <source>
        <strain evidence="10 11">BH030004</strain>
    </source>
</reference>
<dbReference type="CDD" id="cd11386">
    <property type="entry name" value="MCP_signal"/>
    <property type="match status" value="1"/>
</dbReference>
<evidence type="ECO:0000313" key="11">
    <source>
        <dbReference type="Proteomes" id="UP000030403"/>
    </source>
</evidence>
<keyword evidence="11" id="KW-1185">Reference proteome</keyword>
<dbReference type="PROSITE" id="PS50111">
    <property type="entry name" value="CHEMOTAXIS_TRANSDUC_2"/>
    <property type="match status" value="1"/>
</dbReference>
<name>A0A0A5GDB2_9BACI</name>
<keyword evidence="3 7" id="KW-0472">Membrane</keyword>
<evidence type="ECO:0000256" key="4">
    <source>
        <dbReference type="ARBA" id="ARBA00023224"/>
    </source>
</evidence>
<comment type="subcellular location">
    <subcellularLocation>
        <location evidence="1">Cell membrane</location>
    </subcellularLocation>
</comment>
<comment type="caution">
    <text evidence="10">The sequence shown here is derived from an EMBL/GenBank/DDBJ whole genome shotgun (WGS) entry which is preliminary data.</text>
</comment>
<dbReference type="SUPFAM" id="SSF103190">
    <property type="entry name" value="Sensory domain-like"/>
    <property type="match status" value="1"/>
</dbReference>
<dbReference type="InterPro" id="IPR003660">
    <property type="entry name" value="HAMP_dom"/>
</dbReference>
<dbReference type="GO" id="GO:0004888">
    <property type="term" value="F:transmembrane signaling receptor activity"/>
    <property type="evidence" value="ECO:0007669"/>
    <property type="project" value="InterPro"/>
</dbReference>
<dbReference type="SMART" id="SM00304">
    <property type="entry name" value="HAMP"/>
    <property type="match status" value="1"/>
</dbReference>
<dbReference type="SMART" id="SM00283">
    <property type="entry name" value="MA"/>
    <property type="match status" value="1"/>
</dbReference>
<keyword evidence="7" id="KW-1133">Transmembrane helix</keyword>
<dbReference type="FunFam" id="1.10.287.950:FF:000001">
    <property type="entry name" value="Methyl-accepting chemotaxis sensory transducer"/>
    <property type="match status" value="1"/>
</dbReference>
<dbReference type="Pfam" id="PF00672">
    <property type="entry name" value="HAMP"/>
    <property type="match status" value="1"/>
</dbReference>
<dbReference type="InterPro" id="IPR004089">
    <property type="entry name" value="MCPsignal_dom"/>
</dbReference>
<feature type="transmembrane region" description="Helical" evidence="7">
    <location>
        <begin position="12"/>
        <end position="31"/>
    </location>
</feature>
<organism evidence="10 11">
    <name type="scientific">Pontibacillus marinus BH030004 = DSM 16465</name>
    <dbReference type="NCBI Taxonomy" id="1385511"/>
    <lineage>
        <taxon>Bacteria</taxon>
        <taxon>Bacillati</taxon>
        <taxon>Bacillota</taxon>
        <taxon>Bacilli</taxon>
        <taxon>Bacillales</taxon>
        <taxon>Bacillaceae</taxon>
        <taxon>Pontibacillus</taxon>
    </lineage>
</organism>
<keyword evidence="7" id="KW-0812">Transmembrane</keyword>
<dbReference type="EMBL" id="AVPF01000003">
    <property type="protein sequence ID" value="KGX91211.1"/>
    <property type="molecule type" value="Genomic_DNA"/>
</dbReference>
<dbReference type="InterPro" id="IPR029151">
    <property type="entry name" value="Sensor-like_sf"/>
</dbReference>
<dbReference type="SUPFAM" id="SSF58104">
    <property type="entry name" value="Methyl-accepting chemotaxis protein (MCP) signaling domain"/>
    <property type="match status" value="1"/>
</dbReference>
<evidence type="ECO:0000256" key="2">
    <source>
        <dbReference type="ARBA" id="ARBA00022475"/>
    </source>
</evidence>
<dbReference type="InterPro" id="IPR004090">
    <property type="entry name" value="Chemotax_Me-accpt_rcpt"/>
</dbReference>
<keyword evidence="2" id="KW-1003">Cell membrane</keyword>
<evidence type="ECO:0000259" key="8">
    <source>
        <dbReference type="PROSITE" id="PS50111"/>
    </source>
</evidence>
<dbReference type="OrthoDB" id="9760371at2"/>
<dbReference type="STRING" id="1385511.GCA_000425225_00821"/>
<sequence>MKLFKSIRAKMMVAMTVLLLLPISILGFIFYNNTSILGQAIIPKEVLEENSDKVKEVFQEHEKMLSSIGKSSEMDYKNYEFSNEVENSISNMPSVNDPQKTEFYEDHLNNLASESDYIINLYLATAEKGEFYLSNIPPEEVNLNKFDPRQREWYTQAMEADGKVIYTEPYRDTGTGKSTITLAKTVTKNGEVIGVLGMDFSMYKLSGLIRDGVKTNTLIIAGVALLVALSFVFFYITRISKNLNRVNEGMANVANGDLSMETLEVKSNDEIGRLAGSYNAMVISLKELVSNVLETSEQVAASSEQLSANAAETSTASEQIAGSIQNVSSGAEDQSSKVEESSELVRTIYDDIGKIHRVVDQVHESSMETANQASDGKENIQQAIEQMSIISENTGNTGKVIASLNEKSNEIGSIVSLITDIAEQTNLLALNAAIEAARAGEHGKGFAVVADEVRKLAEQSNNSAQEISGLIKDIQVSTEDAVTSMGEGEQAVKEGLDVVNYAGQTFEKIHQSITDIANQMSEVSNSVETINSGTENLTNAMDTITSITQEASGATQEVASAAEEQNASMEEVSGATQQLAEQAQELQGMASKFRM</sequence>
<dbReference type="Gene3D" id="1.10.287.950">
    <property type="entry name" value="Methyl-accepting chemotaxis protein"/>
    <property type="match status" value="1"/>
</dbReference>
<dbReference type="Proteomes" id="UP000030403">
    <property type="component" value="Unassembled WGS sequence"/>
</dbReference>
<dbReference type="GO" id="GO:0005886">
    <property type="term" value="C:plasma membrane"/>
    <property type="evidence" value="ECO:0007669"/>
    <property type="project" value="UniProtKB-SubCell"/>
</dbReference>
<comment type="similarity">
    <text evidence="5">Belongs to the methyl-accepting chemotaxis (MCP) protein family.</text>
</comment>
<dbReference type="GO" id="GO:0007165">
    <property type="term" value="P:signal transduction"/>
    <property type="evidence" value="ECO:0007669"/>
    <property type="project" value="UniProtKB-KW"/>
</dbReference>
<evidence type="ECO:0000256" key="6">
    <source>
        <dbReference type="PROSITE-ProRule" id="PRU00284"/>
    </source>
</evidence>
<dbReference type="AlphaFoldDB" id="A0A0A5GDB2"/>
<dbReference type="PRINTS" id="PR00260">
    <property type="entry name" value="CHEMTRNSDUCR"/>
</dbReference>
<dbReference type="Gene3D" id="3.30.450.20">
    <property type="entry name" value="PAS domain"/>
    <property type="match status" value="1"/>
</dbReference>
<dbReference type="GO" id="GO:0006935">
    <property type="term" value="P:chemotaxis"/>
    <property type="evidence" value="ECO:0007669"/>
    <property type="project" value="InterPro"/>
</dbReference>